<gene>
    <name evidence="2" type="ORF">AVDCRST_MAG83-76</name>
</gene>
<evidence type="ECO:0000313" key="2">
    <source>
        <dbReference type="EMBL" id="CAA9211453.1"/>
    </source>
</evidence>
<feature type="compositionally biased region" description="Low complexity" evidence="1">
    <location>
        <begin position="38"/>
        <end position="50"/>
    </location>
</feature>
<dbReference type="AlphaFoldDB" id="A0A6J4H2E7"/>
<feature type="compositionally biased region" description="Low complexity" evidence="1">
    <location>
        <begin position="107"/>
        <end position="117"/>
    </location>
</feature>
<dbReference type="EMBL" id="CADCTE010000002">
    <property type="protein sequence ID" value="CAA9211453.1"/>
    <property type="molecule type" value="Genomic_DNA"/>
</dbReference>
<proteinExistence type="predicted"/>
<organism evidence="2">
    <name type="scientific">uncultured Arthrobacter sp</name>
    <dbReference type="NCBI Taxonomy" id="114050"/>
    <lineage>
        <taxon>Bacteria</taxon>
        <taxon>Bacillati</taxon>
        <taxon>Actinomycetota</taxon>
        <taxon>Actinomycetes</taxon>
        <taxon>Micrococcales</taxon>
        <taxon>Micrococcaceae</taxon>
        <taxon>Arthrobacter</taxon>
        <taxon>environmental samples</taxon>
    </lineage>
</organism>
<feature type="compositionally biased region" description="Gly residues" evidence="1">
    <location>
        <begin position="211"/>
        <end position="225"/>
    </location>
</feature>
<feature type="region of interest" description="Disordered" evidence="1">
    <location>
        <begin position="154"/>
        <end position="268"/>
    </location>
</feature>
<feature type="compositionally biased region" description="Basic residues" evidence="1">
    <location>
        <begin position="26"/>
        <end position="37"/>
    </location>
</feature>
<accession>A0A6J4H2E7</accession>
<feature type="compositionally biased region" description="Low complexity" evidence="1">
    <location>
        <begin position="227"/>
        <end position="238"/>
    </location>
</feature>
<feature type="non-terminal residue" evidence="2">
    <location>
        <position position="1"/>
    </location>
</feature>
<sequence length="268" mass="27300">AMGPPEVRRVRRPARTAVLRPGLPHRPPRPAARRRPGLRTGRAYRGAGPPVAGGRGGRPRFLAGDDRPGTGRRGAARQPDLFHRRRRHLAARAGGRRDRLQCAAAVGARAPGAAAEVGGRDGRGRLAGPPGAGKLRGALARADAPACGLPALGLRAAGSASPRRRGGPTRRVPAPARRRRAAGRCLGDGVPPGAPGGGPGARVGARHGAAPGPGGPDGGRGGRIRGGLRPAAAAGLPRRALRHGVPLPADLRRGRETSGRGGSYREPL</sequence>
<feature type="region of interest" description="Disordered" evidence="1">
    <location>
        <begin position="107"/>
        <end position="132"/>
    </location>
</feature>
<keyword evidence="2" id="KW-0489">Methyltransferase</keyword>
<feature type="non-terminal residue" evidence="2">
    <location>
        <position position="268"/>
    </location>
</feature>
<evidence type="ECO:0000256" key="1">
    <source>
        <dbReference type="SAM" id="MobiDB-lite"/>
    </source>
</evidence>
<feature type="region of interest" description="Disordered" evidence="1">
    <location>
        <begin position="1"/>
        <end position="84"/>
    </location>
</feature>
<protein>
    <submittedName>
        <fullName evidence="2">Trans-aconitate 2-methyltransferase</fullName>
        <ecNumber evidence="2">2.1.1.144</ecNumber>
    </submittedName>
</protein>
<keyword evidence="2" id="KW-0808">Transferase</keyword>
<name>A0A6J4H2E7_9MICC</name>
<dbReference type="EC" id="2.1.1.144" evidence="2"/>
<dbReference type="GO" id="GO:0032259">
    <property type="term" value="P:methylation"/>
    <property type="evidence" value="ECO:0007669"/>
    <property type="project" value="UniProtKB-KW"/>
</dbReference>
<reference evidence="2" key="1">
    <citation type="submission" date="2020-02" db="EMBL/GenBank/DDBJ databases">
        <authorList>
            <person name="Meier V. D."/>
        </authorList>
    </citation>
    <scope>NUCLEOTIDE SEQUENCE</scope>
    <source>
        <strain evidence="2">AVDCRST_MAG83</strain>
    </source>
</reference>
<dbReference type="GO" id="GO:0030798">
    <property type="term" value="F:trans-aconitate 2-methyltransferase activity"/>
    <property type="evidence" value="ECO:0007669"/>
    <property type="project" value="UniProtKB-EC"/>
</dbReference>